<dbReference type="PANTHER" id="PTHR37164:SF1">
    <property type="entry name" value="BACTERIOHEMERYTHRIN"/>
    <property type="match status" value="1"/>
</dbReference>
<dbReference type="GO" id="GO:0005506">
    <property type="term" value="F:iron ion binding"/>
    <property type="evidence" value="ECO:0007669"/>
    <property type="project" value="InterPro"/>
</dbReference>
<proteinExistence type="evidence at transcript level"/>
<dbReference type="SUPFAM" id="SSF47188">
    <property type="entry name" value="Hemerythrin-like"/>
    <property type="match status" value="1"/>
</dbReference>
<dbReference type="InterPro" id="IPR016131">
    <property type="entry name" value="Haemerythrin_Fe_BS"/>
</dbReference>
<dbReference type="NCBIfam" id="TIGR00058">
    <property type="entry name" value="Hemerythrin"/>
    <property type="match status" value="1"/>
</dbReference>
<feature type="binding site" evidence="4">
    <location>
        <position position="56"/>
    </location>
    <ligand>
        <name>Fe cation</name>
        <dbReference type="ChEBI" id="CHEBI:24875"/>
        <label>1</label>
    </ligand>
</feature>
<feature type="binding site" evidence="4">
    <location>
        <position position="113"/>
    </location>
    <ligand>
        <name>Fe cation</name>
        <dbReference type="ChEBI" id="CHEBI:24875"/>
        <label>2</label>
    </ligand>
</feature>
<dbReference type="PIRSF" id="PIRSF002033">
    <property type="entry name" value="Hemerythrin"/>
    <property type="match status" value="1"/>
</dbReference>
<feature type="binding site" evidence="4">
    <location>
        <position position="108"/>
    </location>
    <ligand>
        <name>Fe cation</name>
        <dbReference type="ChEBI" id="CHEBI:24875"/>
        <label>2</label>
    </ligand>
</feature>
<dbReference type="AlphaFoldDB" id="A0A1S6QCK3"/>
<evidence type="ECO:0000256" key="1">
    <source>
        <dbReference type="ARBA" id="ARBA00010587"/>
    </source>
</evidence>
<protein>
    <submittedName>
        <fullName evidence="6">Hemerythrin</fullName>
    </submittedName>
</protein>
<organism evidence="6">
    <name type="scientific">Galathowenia oculata</name>
    <dbReference type="NCBI Taxonomy" id="1037242"/>
    <lineage>
        <taxon>Eukaryota</taxon>
        <taxon>Metazoa</taxon>
        <taxon>Spiralia</taxon>
        <taxon>Lophotrochozoa</taxon>
        <taxon>Annelida</taxon>
        <taxon>Polychaeta</taxon>
        <taxon>Sedentaria</taxon>
        <taxon>Canalipalpata</taxon>
        <taxon>Sabellida</taxon>
        <taxon>Oweniida</taxon>
        <taxon>Oweniidae</taxon>
        <taxon>Galathowenia</taxon>
    </lineage>
</organism>
<evidence type="ECO:0000256" key="2">
    <source>
        <dbReference type="ARBA" id="ARBA00022723"/>
    </source>
</evidence>
<feature type="domain" description="Hemerythrin-like" evidence="5">
    <location>
        <begin position="18"/>
        <end position="119"/>
    </location>
</feature>
<feature type="binding site" evidence="4">
    <location>
        <position position="113"/>
    </location>
    <ligand>
        <name>Fe cation</name>
        <dbReference type="ChEBI" id="CHEBI:24875"/>
        <label>1</label>
    </ligand>
</feature>
<dbReference type="Pfam" id="PF01814">
    <property type="entry name" value="Hemerythrin"/>
    <property type="match status" value="1"/>
</dbReference>
<evidence type="ECO:0000259" key="5">
    <source>
        <dbReference type="Pfam" id="PF01814"/>
    </source>
</evidence>
<keyword evidence="3 4" id="KW-0408">Iron</keyword>
<dbReference type="InterPro" id="IPR035938">
    <property type="entry name" value="Hemerythrin-like_sf"/>
</dbReference>
<feature type="binding site" evidence="4">
    <location>
        <position position="60"/>
    </location>
    <ligand>
        <name>Fe cation</name>
        <dbReference type="ChEBI" id="CHEBI:24875"/>
        <label>1</label>
    </ligand>
</feature>
<name>A0A1S6QCK3_9ANNE</name>
<evidence type="ECO:0000256" key="4">
    <source>
        <dbReference type="PIRSR" id="PIRSR002033-1"/>
    </source>
</evidence>
<comment type="similarity">
    <text evidence="1">Belongs to the hemerythrin family.</text>
</comment>
<dbReference type="InterPro" id="IPR050669">
    <property type="entry name" value="Hemerythrin"/>
</dbReference>
<reference evidence="6" key="1">
    <citation type="submission" date="2016-10" db="EMBL/GenBank/DDBJ databases">
        <title>Discovery and evolution of novel hemerythrin genes in annelid worms.</title>
        <authorList>
            <person name="Costa-Paiva E.M."/>
            <person name="Whelan N.V."/>
            <person name="Waits D.S."/>
            <person name="Santos S."/>
            <person name="Schrago C.G."/>
            <person name="Halanych K.M."/>
        </authorList>
    </citation>
    <scope>NUCLEOTIDE SEQUENCE</scope>
</reference>
<dbReference type="InterPro" id="IPR012827">
    <property type="entry name" value="Hemerythrin_metal-bd"/>
</dbReference>
<dbReference type="InterPro" id="IPR012312">
    <property type="entry name" value="Hemerythrin-like"/>
</dbReference>
<dbReference type="NCBIfam" id="TIGR02481">
    <property type="entry name" value="hemeryth_dom"/>
    <property type="match status" value="1"/>
</dbReference>
<dbReference type="Gene3D" id="1.20.120.50">
    <property type="entry name" value="Hemerythrin-like"/>
    <property type="match status" value="1"/>
</dbReference>
<dbReference type="PROSITE" id="PS00550">
    <property type="entry name" value="HEMERYTHRINS"/>
    <property type="match status" value="1"/>
</dbReference>
<evidence type="ECO:0000256" key="3">
    <source>
        <dbReference type="ARBA" id="ARBA00023004"/>
    </source>
</evidence>
<feature type="binding site" evidence="4">
    <location>
        <position position="26"/>
    </location>
    <ligand>
        <name>Fe cation</name>
        <dbReference type="ChEBI" id="CHEBI:24875"/>
        <label>1</label>
    </ligand>
</feature>
<dbReference type="PRINTS" id="PR00186">
    <property type="entry name" value="HEMERYTHRIN"/>
</dbReference>
<dbReference type="InterPro" id="IPR002063">
    <property type="entry name" value="Haemerythrin"/>
</dbReference>
<feature type="binding site" evidence="4">
    <location>
        <position position="79"/>
    </location>
    <ligand>
        <name>Fe cation</name>
        <dbReference type="ChEBI" id="CHEBI:24875"/>
        <label>2</label>
    </ligand>
</feature>
<accession>A0A1S6QCK3</accession>
<dbReference type="CDD" id="cd12107">
    <property type="entry name" value="Hemerythrin"/>
    <property type="match status" value="1"/>
</dbReference>
<sequence length="121" mass="13969">MSFEIPEPYVWDESFKVFYDNLDDEHKGLFKGIFAVAAKPSDGNALSTLVTAVDDHFKYEEGEMQKNKYADYPSHKKIHDEFLGKLRGLKAPVDDKTVHFAKNWLVQHIKTIDFQYKGKLG</sequence>
<dbReference type="PANTHER" id="PTHR37164">
    <property type="entry name" value="BACTERIOHEMERYTHRIN"/>
    <property type="match status" value="1"/>
</dbReference>
<evidence type="ECO:0000313" key="6">
    <source>
        <dbReference type="EMBL" id="AQV13644.1"/>
    </source>
</evidence>
<dbReference type="EMBL" id="KY007346">
    <property type="protein sequence ID" value="AQV13644.1"/>
    <property type="molecule type" value="mRNA"/>
</dbReference>
<keyword evidence="2 4" id="KW-0479">Metal-binding</keyword>
<feature type="binding site" evidence="4">
    <location>
        <position position="75"/>
    </location>
    <ligand>
        <name>Fe cation</name>
        <dbReference type="ChEBI" id="CHEBI:24875"/>
        <label>2</label>
    </ligand>
</feature>
<feature type="binding site" evidence="4">
    <location>
        <position position="60"/>
    </location>
    <ligand>
        <name>Fe cation</name>
        <dbReference type="ChEBI" id="CHEBI:24875"/>
        <label>2</label>
    </ligand>
</feature>